<reference evidence="1" key="1">
    <citation type="submission" date="2021-04" db="EMBL/GenBank/DDBJ databases">
        <title>Luteolibacter sp. 32A isolated from the skin of an Anderson's salamander (Ambystoma andersonii).</title>
        <authorList>
            <person name="Spergser J."/>
            <person name="Busse H.-J."/>
        </authorList>
    </citation>
    <scope>NUCLEOTIDE SEQUENCE</scope>
    <source>
        <strain evidence="1">32A</strain>
    </source>
</reference>
<dbReference type="Proteomes" id="UP000676169">
    <property type="component" value="Chromosome"/>
</dbReference>
<dbReference type="AlphaFoldDB" id="A0A975G767"/>
<evidence type="ECO:0000313" key="2">
    <source>
        <dbReference type="Proteomes" id="UP000676169"/>
    </source>
</evidence>
<dbReference type="EMBL" id="CP073100">
    <property type="protein sequence ID" value="QUE50031.1"/>
    <property type="molecule type" value="Genomic_DNA"/>
</dbReference>
<evidence type="ECO:0000313" key="1">
    <source>
        <dbReference type="EMBL" id="QUE50031.1"/>
    </source>
</evidence>
<gene>
    <name evidence="1" type="ORF">KBB96_14285</name>
</gene>
<keyword evidence="2" id="KW-1185">Reference proteome</keyword>
<protein>
    <submittedName>
        <fullName evidence="1">Uncharacterized protein</fullName>
    </submittedName>
</protein>
<sequence>MALAIFAFGCTPAPEVLPVKTRLENAGISGCERVVAYAINLDEKYPNPNHGILMDGRLNPSRSPVTGVTLSAQQTARLLDATIDFKHHGPEAMCFEPRHGLVFYRADGGIAAHCTICFHCRGLRSTGGRFSDAPDYDSLERLVQELGLPLK</sequence>
<dbReference type="RefSeq" id="WP_211630120.1">
    <property type="nucleotide sequence ID" value="NZ_CP073100.1"/>
</dbReference>
<organism evidence="1 2">
    <name type="scientific">Luteolibacter ambystomatis</name>
    <dbReference type="NCBI Taxonomy" id="2824561"/>
    <lineage>
        <taxon>Bacteria</taxon>
        <taxon>Pseudomonadati</taxon>
        <taxon>Verrucomicrobiota</taxon>
        <taxon>Verrucomicrobiia</taxon>
        <taxon>Verrucomicrobiales</taxon>
        <taxon>Verrucomicrobiaceae</taxon>
        <taxon>Luteolibacter</taxon>
    </lineage>
</organism>
<accession>A0A975G767</accession>
<name>A0A975G767_9BACT</name>
<dbReference type="KEGG" id="lamb:KBB96_14285"/>
<proteinExistence type="predicted"/>